<dbReference type="RefSeq" id="WP_184732986.1">
    <property type="nucleotide sequence ID" value="NZ_JACHIW010000003.1"/>
</dbReference>
<keyword evidence="3" id="KW-1185">Reference proteome</keyword>
<evidence type="ECO:0000256" key="1">
    <source>
        <dbReference type="SAM" id="Phobius"/>
    </source>
</evidence>
<feature type="transmembrane region" description="Helical" evidence="1">
    <location>
        <begin position="59"/>
        <end position="82"/>
    </location>
</feature>
<proteinExistence type="predicted"/>
<gene>
    <name evidence="2" type="ORF">BJ970_007530</name>
</gene>
<accession>A0A840QIH6</accession>
<protein>
    <submittedName>
        <fullName evidence="2">Uncharacterized protein</fullName>
    </submittedName>
</protein>
<feature type="transmembrane region" description="Helical" evidence="1">
    <location>
        <begin position="20"/>
        <end position="39"/>
    </location>
</feature>
<keyword evidence="1" id="KW-1133">Transmembrane helix</keyword>
<reference evidence="2 3" key="1">
    <citation type="submission" date="2020-08" db="EMBL/GenBank/DDBJ databases">
        <title>Sequencing the genomes of 1000 actinobacteria strains.</title>
        <authorList>
            <person name="Klenk H.-P."/>
        </authorList>
    </citation>
    <scope>NUCLEOTIDE SEQUENCE [LARGE SCALE GENOMIC DNA]</scope>
    <source>
        <strain evidence="2 3">DSM 45584</strain>
    </source>
</reference>
<name>A0A840QIH6_9PSEU</name>
<feature type="transmembrane region" description="Helical" evidence="1">
    <location>
        <begin position="157"/>
        <end position="176"/>
    </location>
</feature>
<feature type="transmembrane region" description="Helical" evidence="1">
    <location>
        <begin position="279"/>
        <end position="303"/>
    </location>
</feature>
<dbReference type="AlphaFoldDB" id="A0A840QIH6"/>
<dbReference type="EMBL" id="JACHIW010000003">
    <property type="protein sequence ID" value="MBB5159930.1"/>
    <property type="molecule type" value="Genomic_DNA"/>
</dbReference>
<dbReference type="Proteomes" id="UP000584374">
    <property type="component" value="Unassembled WGS sequence"/>
</dbReference>
<keyword evidence="1" id="KW-0812">Transmembrane</keyword>
<comment type="caution">
    <text evidence="2">The sequence shown here is derived from an EMBL/GenBank/DDBJ whole genome shotgun (WGS) entry which is preliminary data.</text>
</comment>
<dbReference type="Pfam" id="PF17198">
    <property type="entry name" value="AveC_like"/>
    <property type="match status" value="1"/>
</dbReference>
<feature type="transmembrane region" description="Helical" evidence="1">
    <location>
        <begin position="230"/>
        <end position="252"/>
    </location>
</feature>
<dbReference type="InterPro" id="IPR033459">
    <property type="entry name" value="AveC-like"/>
</dbReference>
<feature type="transmembrane region" description="Helical" evidence="1">
    <location>
        <begin position="188"/>
        <end position="210"/>
    </location>
</feature>
<sequence>MDSPAPRIGLTKVLVGWSPIRAWATLGAVFVLIQAWIYGSWLVTGQAHIVTPVGPDRPPAWNIVVLRGFELLVVVILIVFAIRIVRQYRREHQLGADAVFACALLLTAWQDPLVNFVGPTLSLNSHMVSVSSWAAATPGWIDSCRGHGPESIFQVTLGYLVFVYIIVGLGRLFRLLERRWHGLSRRTLNVIALAITSVVIVALVNVSVWLELAAYPAAIPNLSFWTGTRYQFPIYHEIFYALWVGALAVLYFRRSADGLTTVERGLDALRPRFRAVPRILAVAGCTNLLLLPWVVVSAASSAFQSPTPGIPSYLLGNCASVIMP</sequence>
<evidence type="ECO:0000313" key="3">
    <source>
        <dbReference type="Proteomes" id="UP000584374"/>
    </source>
</evidence>
<keyword evidence="1" id="KW-0472">Membrane</keyword>
<evidence type="ECO:0000313" key="2">
    <source>
        <dbReference type="EMBL" id="MBB5159930.1"/>
    </source>
</evidence>
<organism evidence="2 3">
    <name type="scientific">Saccharopolyspora phatthalungensis</name>
    <dbReference type="NCBI Taxonomy" id="664693"/>
    <lineage>
        <taxon>Bacteria</taxon>
        <taxon>Bacillati</taxon>
        <taxon>Actinomycetota</taxon>
        <taxon>Actinomycetes</taxon>
        <taxon>Pseudonocardiales</taxon>
        <taxon>Pseudonocardiaceae</taxon>
        <taxon>Saccharopolyspora</taxon>
    </lineage>
</organism>